<protein>
    <recommendedName>
        <fullName evidence="2">DUF6705 domain-containing protein</fullName>
    </recommendedName>
</protein>
<dbReference type="EMBL" id="JABSNO010000004">
    <property type="protein sequence ID" value="NRS91663.1"/>
    <property type="molecule type" value="Genomic_DNA"/>
</dbReference>
<evidence type="ECO:0000313" key="3">
    <source>
        <dbReference type="EMBL" id="NRS91663.1"/>
    </source>
</evidence>
<evidence type="ECO:0000256" key="1">
    <source>
        <dbReference type="SAM" id="SignalP"/>
    </source>
</evidence>
<dbReference type="Pfam" id="PF20448">
    <property type="entry name" value="DUF6705"/>
    <property type="match status" value="1"/>
</dbReference>
<gene>
    <name evidence="3" type="ORF">HNQ03_000730</name>
</gene>
<keyword evidence="1" id="KW-0732">Signal</keyword>
<dbReference type="RefSeq" id="WP_173778287.1">
    <property type="nucleotide sequence ID" value="NZ_JABSNO010000004.1"/>
</dbReference>
<proteinExistence type="predicted"/>
<reference evidence="3" key="1">
    <citation type="submission" date="2020-05" db="EMBL/GenBank/DDBJ databases">
        <title>Genomic Encyclopedia of Type Strains, Phase IV (KMG-V): Genome sequencing to study the core and pangenomes of soil and plant-associated prokaryotes.</title>
        <authorList>
            <person name="Whitman W."/>
        </authorList>
    </citation>
    <scope>NUCLEOTIDE SEQUENCE</scope>
    <source>
        <strain evidence="3">16F</strain>
    </source>
</reference>
<comment type="caution">
    <text evidence="3">The sequence shown here is derived from an EMBL/GenBank/DDBJ whole genome shotgun (WGS) entry which is preliminary data.</text>
</comment>
<dbReference type="Proteomes" id="UP000610746">
    <property type="component" value="Unassembled WGS sequence"/>
</dbReference>
<keyword evidence="4" id="KW-1185">Reference proteome</keyword>
<name>A0A8J8G565_9FLAO</name>
<dbReference type="AlphaFoldDB" id="A0A8J8G565"/>
<dbReference type="InterPro" id="IPR046551">
    <property type="entry name" value="DUF6705"/>
</dbReference>
<sequence>MKKILIISMMLFAVLNCAQIYPITKNTDVPNNGYVKDLNNDLLPYVGTWKGTWDNKVIYIYLERFKKQRSYNINHIYFKDILIGRFKVLNADETAVLFDNTNLPDNNTKIEGLRFFSVPITQYAMMYIDQNICTTGDIYINIVNSTNTQLQWKYSPDNDILSLDCPYVVNNLPIPQALPTNLVLTKQ</sequence>
<accession>A0A8J8G565</accession>
<feature type="signal peptide" evidence="1">
    <location>
        <begin position="1"/>
        <end position="18"/>
    </location>
</feature>
<feature type="chain" id="PRO_5035258956" description="DUF6705 domain-containing protein" evidence="1">
    <location>
        <begin position="19"/>
        <end position="187"/>
    </location>
</feature>
<evidence type="ECO:0000313" key="4">
    <source>
        <dbReference type="Proteomes" id="UP000610746"/>
    </source>
</evidence>
<feature type="domain" description="DUF6705" evidence="2">
    <location>
        <begin position="1"/>
        <end position="90"/>
    </location>
</feature>
<organism evidence="3 4">
    <name type="scientific">Frigoriflavimonas asaccharolytica</name>
    <dbReference type="NCBI Taxonomy" id="2735899"/>
    <lineage>
        <taxon>Bacteria</taxon>
        <taxon>Pseudomonadati</taxon>
        <taxon>Bacteroidota</taxon>
        <taxon>Flavobacteriia</taxon>
        <taxon>Flavobacteriales</taxon>
        <taxon>Weeksellaceae</taxon>
        <taxon>Frigoriflavimonas</taxon>
    </lineage>
</organism>
<evidence type="ECO:0000259" key="2">
    <source>
        <dbReference type="Pfam" id="PF20448"/>
    </source>
</evidence>